<dbReference type="SUPFAM" id="SSF82185">
    <property type="entry name" value="Histone H3 K4-specific methyltransferase SET7/9 N-terminal domain"/>
    <property type="match status" value="1"/>
</dbReference>
<reference evidence="10 11" key="1">
    <citation type="submission" date="2019-07" db="EMBL/GenBank/DDBJ databases">
        <title>Draft genome assembly of a fouling barnacle, Amphibalanus amphitrite (Darwin, 1854): The first reference genome for Thecostraca.</title>
        <authorList>
            <person name="Kim W."/>
        </authorList>
    </citation>
    <scope>NUCLEOTIDE SEQUENCE [LARGE SCALE GENOMIC DNA]</scope>
    <source>
        <strain evidence="10">SNU_AA5</strain>
        <tissue evidence="10">Soma without cirri and trophi</tissue>
    </source>
</reference>
<keyword evidence="11" id="KW-1185">Reference proteome</keyword>
<dbReference type="GO" id="GO:0031514">
    <property type="term" value="C:motile cilium"/>
    <property type="evidence" value="ECO:0007669"/>
    <property type="project" value="UniProtKB-SubCell"/>
</dbReference>
<dbReference type="OrthoDB" id="294378at2759"/>
<feature type="compositionally biased region" description="Low complexity" evidence="9">
    <location>
        <begin position="33"/>
        <end position="42"/>
    </location>
</feature>
<evidence type="ECO:0000256" key="6">
    <source>
        <dbReference type="ARBA" id="ARBA00023069"/>
    </source>
</evidence>
<keyword evidence="6" id="KW-0969">Cilium</keyword>
<dbReference type="GO" id="GO:0005930">
    <property type="term" value="C:axoneme"/>
    <property type="evidence" value="ECO:0007669"/>
    <property type="project" value="UniProtKB-SubCell"/>
</dbReference>
<evidence type="ECO:0000313" key="11">
    <source>
        <dbReference type="Proteomes" id="UP000440578"/>
    </source>
</evidence>
<evidence type="ECO:0000256" key="7">
    <source>
        <dbReference type="ARBA" id="ARBA00023212"/>
    </source>
</evidence>
<dbReference type="Gene3D" id="2.20.110.10">
    <property type="entry name" value="Histone H3 K4-specific methyltransferase SET7/9 N-terminal domain"/>
    <property type="match status" value="3"/>
</dbReference>
<feature type="region of interest" description="Disordered" evidence="9">
    <location>
        <begin position="644"/>
        <end position="684"/>
    </location>
</feature>
<evidence type="ECO:0000256" key="5">
    <source>
        <dbReference type="ARBA" id="ARBA00022846"/>
    </source>
</evidence>
<evidence type="ECO:0000256" key="4">
    <source>
        <dbReference type="ARBA" id="ARBA00022737"/>
    </source>
</evidence>
<name>A0A6A4X204_AMPAM</name>
<gene>
    <name evidence="10" type="primary">rsph10b</name>
    <name evidence="10" type="ORF">FJT64_018866</name>
</gene>
<accession>A0A6A4X204</accession>
<keyword evidence="5" id="KW-0282">Flagellum</keyword>
<evidence type="ECO:0000256" key="2">
    <source>
        <dbReference type="ARBA" id="ARBA00004430"/>
    </source>
</evidence>
<keyword evidence="8" id="KW-0966">Cell projection</keyword>
<comment type="caution">
    <text evidence="10">The sequence shown here is derived from an EMBL/GenBank/DDBJ whole genome shotgun (WGS) entry which is preliminary data.</text>
</comment>
<evidence type="ECO:0000256" key="9">
    <source>
        <dbReference type="SAM" id="MobiDB-lite"/>
    </source>
</evidence>
<proteinExistence type="predicted"/>
<sequence length="684" mass="77704">MFVVAPSTPREVGADGEDPASPPAESAPPSPPAADASSGAELARQQQRAQLLLLRNIVPLLVGYVTETAEVGRDEHGRWHGTGTVLLRRGQRYEGRFEHGLLEGCGTLTWPDGTQYSGELRRSALRGRGTYRWPNRCQYSGQVCCGRRHGYGVFSHPSGYGYLGAWDHGAKHGQGKMFFGSEKNSVYEGEWKNNQREGYGERIYPSGNNYSGYWSGGRREGHGTMRWYRWAFYLEIYEGEWKNGLQHGQGRHEWQTHQLDPVQHPRFNTYTGSFRGGERHGSGVFHYSSDATFTGRWAHNLKQGTGHYVDVVQTTTTQDFIDDKVMYVCETSEETGTTMCVYSDLRDFEHLLKPTYQLDMSPLLAGLPEPQRAAVADQVWTVLRRHISELRRIYSYYSRLGTADLQAATYAAMTQLQWWQMMRDCDVHVSGLPADVLMGIPMLACGTGHPLAVVHFHEYLLMFLLLADVLYTTEEDWQLAERVGRFIEQVVLVRDARTVTGLVLTLPLSRRPRPALLEQLYDDFQQQQPATVRSAVRRLGTGRVPQFPAVRASLILRAARRVVPLMVVEDQLDTELELTFIDYCELLLQARQLHWEQPAARAGRPRRARQYRRPARPIYERYVPTYALLQYRQRLLAALRDLAAPPPRRPAAGKGAKHADKKSSTGTQLQKDRNRVSSVRVRKL</sequence>
<dbReference type="EMBL" id="VIIS01000351">
    <property type="protein sequence ID" value="KAF0310064.1"/>
    <property type="molecule type" value="Genomic_DNA"/>
</dbReference>
<dbReference type="PANTHER" id="PTHR46613">
    <property type="entry name" value="RADIAL SPOKE HEAD 10 HOMOLOG B-RELATED"/>
    <property type="match status" value="1"/>
</dbReference>
<dbReference type="PANTHER" id="PTHR46613:SF1">
    <property type="entry name" value="RADIAL SPOKE HEAD 10 HOMOLOG B-RELATED"/>
    <property type="match status" value="1"/>
</dbReference>
<feature type="region of interest" description="Disordered" evidence="9">
    <location>
        <begin position="1"/>
        <end position="42"/>
    </location>
</feature>
<organism evidence="10 11">
    <name type="scientific">Amphibalanus amphitrite</name>
    <name type="common">Striped barnacle</name>
    <name type="synonym">Balanus amphitrite</name>
    <dbReference type="NCBI Taxonomy" id="1232801"/>
    <lineage>
        <taxon>Eukaryota</taxon>
        <taxon>Metazoa</taxon>
        <taxon>Ecdysozoa</taxon>
        <taxon>Arthropoda</taxon>
        <taxon>Crustacea</taxon>
        <taxon>Multicrustacea</taxon>
        <taxon>Cirripedia</taxon>
        <taxon>Thoracica</taxon>
        <taxon>Thoracicalcarea</taxon>
        <taxon>Balanomorpha</taxon>
        <taxon>Balanoidea</taxon>
        <taxon>Balanidae</taxon>
        <taxon>Amphibalaninae</taxon>
        <taxon>Amphibalanus</taxon>
    </lineage>
</organism>
<feature type="compositionally biased region" description="Pro residues" evidence="9">
    <location>
        <begin position="20"/>
        <end position="32"/>
    </location>
</feature>
<dbReference type="SMART" id="SM00698">
    <property type="entry name" value="MORN"/>
    <property type="match status" value="8"/>
</dbReference>
<keyword evidence="4" id="KW-0677">Repeat</keyword>
<dbReference type="Pfam" id="PF02493">
    <property type="entry name" value="MORN"/>
    <property type="match status" value="9"/>
</dbReference>
<protein>
    <submittedName>
        <fullName evidence="10">Radial spoke head 10 B</fullName>
    </submittedName>
</protein>
<evidence type="ECO:0000313" key="10">
    <source>
        <dbReference type="EMBL" id="KAF0310064.1"/>
    </source>
</evidence>
<dbReference type="Proteomes" id="UP000440578">
    <property type="component" value="Unassembled WGS sequence"/>
</dbReference>
<keyword evidence="3" id="KW-0963">Cytoplasm</keyword>
<comment type="subcellular location">
    <subcellularLocation>
        <location evidence="1">Cell projection</location>
        <location evidence="1">Cilium</location>
        <location evidence="1">Flagellum</location>
    </subcellularLocation>
    <subcellularLocation>
        <location evidence="2">Cytoplasm</location>
        <location evidence="2">Cytoskeleton</location>
        <location evidence="2">Cilium axoneme</location>
    </subcellularLocation>
</comment>
<evidence type="ECO:0000256" key="1">
    <source>
        <dbReference type="ARBA" id="ARBA00004230"/>
    </source>
</evidence>
<evidence type="ECO:0000256" key="8">
    <source>
        <dbReference type="ARBA" id="ARBA00023273"/>
    </source>
</evidence>
<dbReference type="InterPro" id="IPR003409">
    <property type="entry name" value="MORN"/>
</dbReference>
<evidence type="ECO:0000256" key="3">
    <source>
        <dbReference type="ARBA" id="ARBA00022490"/>
    </source>
</evidence>
<keyword evidence="7" id="KW-0206">Cytoskeleton</keyword>
<dbReference type="AlphaFoldDB" id="A0A6A4X204"/>